<proteinExistence type="inferred from homology"/>
<dbReference type="PANTHER" id="PTHR30329:SF21">
    <property type="entry name" value="LIPOPROTEIN YIAD-RELATED"/>
    <property type="match status" value="1"/>
</dbReference>
<dbReference type="OrthoDB" id="9815217at2"/>
<dbReference type="Proteomes" id="UP000198611">
    <property type="component" value="Unassembled WGS sequence"/>
</dbReference>
<sequence length="244" mass="27069">MKRRKAAGGAPAWMTTFADLMAVLVVFFVMLYAFSTIDAEKYERMATSLKRTLNPEAAGQPADPSLIDLEGHSQQPSSIESIERPRPSPREESGEKKRSEVVNEIRRALQDPIQKGLIKVAAGESGVLIRFQEQAMFRTGDVRISEGFRGALTTLARILQGTPGDVRVAGHTDDVPIESSRFRSNWALSAERAVSVVHAFEDGGIRSDRLVVEGHAHTRPVRPNDSADNRARNRRVDVYIFEND</sequence>
<dbReference type="Gene3D" id="3.30.1330.60">
    <property type="entry name" value="OmpA-like domain"/>
    <property type="match status" value="1"/>
</dbReference>
<dbReference type="CDD" id="cd07185">
    <property type="entry name" value="OmpA_C-like"/>
    <property type="match status" value="1"/>
</dbReference>
<dbReference type="STRING" id="1123397.SAMN05660831_02603"/>
<comment type="subcellular location">
    <subcellularLocation>
        <location evidence="1">Cell membrane</location>
        <topology evidence="1">Single-pass membrane protein</topology>
    </subcellularLocation>
</comment>
<feature type="domain" description="OmpA-like" evidence="10">
    <location>
        <begin position="124"/>
        <end position="244"/>
    </location>
</feature>
<dbReference type="InterPro" id="IPR050330">
    <property type="entry name" value="Bact_OuterMem_StrucFunc"/>
</dbReference>
<dbReference type="GO" id="GO:0005886">
    <property type="term" value="C:plasma membrane"/>
    <property type="evidence" value="ECO:0007669"/>
    <property type="project" value="UniProtKB-SubCell"/>
</dbReference>
<keyword evidence="12" id="KW-1185">Reference proteome</keyword>
<feature type="compositionally biased region" description="Basic and acidic residues" evidence="8">
    <location>
        <begin position="81"/>
        <end position="99"/>
    </location>
</feature>
<dbReference type="Pfam" id="PF13677">
    <property type="entry name" value="MotB_plug"/>
    <property type="match status" value="1"/>
</dbReference>
<accession>A0A1I1WCN9</accession>
<gene>
    <name evidence="11" type="ORF">SAMN05660831_02603</name>
</gene>
<dbReference type="Pfam" id="PF00691">
    <property type="entry name" value="OmpA"/>
    <property type="match status" value="1"/>
</dbReference>
<keyword evidence="5 9" id="KW-1133">Transmembrane helix</keyword>
<keyword evidence="6 7" id="KW-0472">Membrane</keyword>
<protein>
    <submittedName>
        <fullName evidence="11">Chemotaxis protein MotB</fullName>
    </submittedName>
</protein>
<reference evidence="11 12" key="1">
    <citation type="submission" date="2016-10" db="EMBL/GenBank/DDBJ databases">
        <authorList>
            <person name="de Groot N.N."/>
        </authorList>
    </citation>
    <scope>NUCLEOTIDE SEQUENCE [LARGE SCALE GENOMIC DNA]</scope>
    <source>
        <strain evidence="11 12">HL3</strain>
    </source>
</reference>
<evidence type="ECO:0000256" key="8">
    <source>
        <dbReference type="SAM" id="MobiDB-lite"/>
    </source>
</evidence>
<evidence type="ECO:0000256" key="3">
    <source>
        <dbReference type="ARBA" id="ARBA00022475"/>
    </source>
</evidence>
<evidence type="ECO:0000256" key="2">
    <source>
        <dbReference type="ARBA" id="ARBA00008914"/>
    </source>
</evidence>
<dbReference type="AlphaFoldDB" id="A0A1I1WCN9"/>
<name>A0A1I1WCN9_9GAMM</name>
<evidence type="ECO:0000313" key="11">
    <source>
        <dbReference type="EMBL" id="SFD92148.1"/>
    </source>
</evidence>
<dbReference type="PANTHER" id="PTHR30329">
    <property type="entry name" value="STATOR ELEMENT OF FLAGELLAR MOTOR COMPLEX"/>
    <property type="match status" value="1"/>
</dbReference>
<evidence type="ECO:0000256" key="7">
    <source>
        <dbReference type="PROSITE-ProRule" id="PRU00473"/>
    </source>
</evidence>
<keyword evidence="3" id="KW-1003">Cell membrane</keyword>
<organism evidence="11 12">
    <name type="scientific">Thiohalospira halophila DSM 15071</name>
    <dbReference type="NCBI Taxonomy" id="1123397"/>
    <lineage>
        <taxon>Bacteria</taxon>
        <taxon>Pseudomonadati</taxon>
        <taxon>Pseudomonadota</taxon>
        <taxon>Gammaproteobacteria</taxon>
        <taxon>Thiohalospirales</taxon>
        <taxon>Thiohalospiraceae</taxon>
        <taxon>Thiohalospira</taxon>
    </lineage>
</organism>
<comment type="similarity">
    <text evidence="2">Belongs to the MotB family.</text>
</comment>
<evidence type="ECO:0000256" key="1">
    <source>
        <dbReference type="ARBA" id="ARBA00004162"/>
    </source>
</evidence>
<evidence type="ECO:0000256" key="9">
    <source>
        <dbReference type="SAM" id="Phobius"/>
    </source>
</evidence>
<dbReference type="InterPro" id="IPR006665">
    <property type="entry name" value="OmpA-like"/>
</dbReference>
<evidence type="ECO:0000256" key="6">
    <source>
        <dbReference type="ARBA" id="ARBA00023136"/>
    </source>
</evidence>
<dbReference type="SUPFAM" id="SSF103088">
    <property type="entry name" value="OmpA-like"/>
    <property type="match status" value="1"/>
</dbReference>
<dbReference type="RefSeq" id="WP_093429210.1">
    <property type="nucleotide sequence ID" value="NZ_FOMJ01000013.1"/>
</dbReference>
<dbReference type="PROSITE" id="PS51123">
    <property type="entry name" value="OMPA_2"/>
    <property type="match status" value="1"/>
</dbReference>
<evidence type="ECO:0000256" key="5">
    <source>
        <dbReference type="ARBA" id="ARBA00022989"/>
    </source>
</evidence>
<evidence type="ECO:0000256" key="4">
    <source>
        <dbReference type="ARBA" id="ARBA00022692"/>
    </source>
</evidence>
<evidence type="ECO:0000259" key="10">
    <source>
        <dbReference type="PROSITE" id="PS51123"/>
    </source>
</evidence>
<feature type="transmembrane region" description="Helical" evidence="9">
    <location>
        <begin position="12"/>
        <end position="34"/>
    </location>
</feature>
<dbReference type="EMBL" id="FOMJ01000013">
    <property type="protein sequence ID" value="SFD92148.1"/>
    <property type="molecule type" value="Genomic_DNA"/>
</dbReference>
<evidence type="ECO:0000313" key="12">
    <source>
        <dbReference type="Proteomes" id="UP000198611"/>
    </source>
</evidence>
<keyword evidence="4 9" id="KW-0812">Transmembrane</keyword>
<dbReference type="InterPro" id="IPR036737">
    <property type="entry name" value="OmpA-like_sf"/>
</dbReference>
<dbReference type="InterPro" id="IPR025713">
    <property type="entry name" value="MotB-like_N_dom"/>
</dbReference>
<feature type="region of interest" description="Disordered" evidence="8">
    <location>
        <begin position="54"/>
        <end position="99"/>
    </location>
</feature>